<dbReference type="EnsemblPlants" id="AET04208">
    <property type="protein sequence ID" value="AET04208"/>
    <property type="gene ID" value="MTR_8g085940"/>
</dbReference>
<evidence type="ECO:0000256" key="1">
    <source>
        <dbReference type="SAM" id="Phobius"/>
    </source>
</evidence>
<evidence type="ECO:0000313" key="3">
    <source>
        <dbReference type="EnsemblPlants" id="AET04208"/>
    </source>
</evidence>
<protein>
    <submittedName>
        <fullName evidence="2">Transmembrane protein, putative</fullName>
    </submittedName>
</protein>
<gene>
    <name evidence="2" type="ordered locus">MTR_8g085940</name>
</gene>
<reference evidence="3" key="3">
    <citation type="submission" date="2015-04" db="UniProtKB">
        <authorList>
            <consortium name="EnsemblPlants"/>
        </authorList>
    </citation>
    <scope>IDENTIFICATION</scope>
    <source>
        <strain evidence="3">cv. Jemalong A17</strain>
    </source>
</reference>
<organism evidence="2 4">
    <name type="scientific">Medicago truncatula</name>
    <name type="common">Barrel medic</name>
    <name type="synonym">Medicago tribuloides</name>
    <dbReference type="NCBI Taxonomy" id="3880"/>
    <lineage>
        <taxon>Eukaryota</taxon>
        <taxon>Viridiplantae</taxon>
        <taxon>Streptophyta</taxon>
        <taxon>Embryophyta</taxon>
        <taxon>Tracheophyta</taxon>
        <taxon>Spermatophyta</taxon>
        <taxon>Magnoliopsida</taxon>
        <taxon>eudicotyledons</taxon>
        <taxon>Gunneridae</taxon>
        <taxon>Pentapetalae</taxon>
        <taxon>rosids</taxon>
        <taxon>fabids</taxon>
        <taxon>Fabales</taxon>
        <taxon>Fabaceae</taxon>
        <taxon>Papilionoideae</taxon>
        <taxon>50 kb inversion clade</taxon>
        <taxon>NPAAA clade</taxon>
        <taxon>Hologalegina</taxon>
        <taxon>IRL clade</taxon>
        <taxon>Trifolieae</taxon>
        <taxon>Medicago</taxon>
    </lineage>
</organism>
<keyword evidence="1" id="KW-0472">Membrane</keyword>
<dbReference type="HOGENOM" id="CLU_1613307_0_0_1"/>
<keyword evidence="1 2" id="KW-0812">Transmembrane</keyword>
<proteinExistence type="predicted"/>
<accession>G7LIN3</accession>
<name>G7LIN3_MEDTR</name>
<keyword evidence="1" id="KW-1133">Transmembrane helix</keyword>
<reference evidence="2 4" key="2">
    <citation type="journal article" date="2014" name="BMC Genomics">
        <title>An improved genome release (version Mt4.0) for the model legume Medicago truncatula.</title>
        <authorList>
            <person name="Tang H."/>
            <person name="Krishnakumar V."/>
            <person name="Bidwell S."/>
            <person name="Rosen B."/>
            <person name="Chan A."/>
            <person name="Zhou S."/>
            <person name="Gentzbittel L."/>
            <person name="Childs K.L."/>
            <person name="Yandell M."/>
            <person name="Gundlach H."/>
            <person name="Mayer K.F."/>
            <person name="Schwartz D.C."/>
            <person name="Town C.D."/>
        </authorList>
    </citation>
    <scope>GENOME REANNOTATION</scope>
    <source>
        <strain evidence="3 4">cv. Jemalong A17</strain>
    </source>
</reference>
<feature type="transmembrane region" description="Helical" evidence="1">
    <location>
        <begin position="140"/>
        <end position="163"/>
    </location>
</feature>
<dbReference type="Proteomes" id="UP000002051">
    <property type="component" value="Chromosome 8"/>
</dbReference>
<dbReference type="EMBL" id="CM001224">
    <property type="protein sequence ID" value="AET04208.1"/>
    <property type="molecule type" value="Genomic_DNA"/>
</dbReference>
<evidence type="ECO:0000313" key="2">
    <source>
        <dbReference type="EMBL" id="AET04208.1"/>
    </source>
</evidence>
<keyword evidence="4" id="KW-1185">Reference proteome</keyword>
<reference evidence="2 4" key="1">
    <citation type="journal article" date="2011" name="Nature">
        <title>The Medicago genome provides insight into the evolution of rhizobial symbioses.</title>
        <authorList>
            <person name="Young N.D."/>
            <person name="Debelle F."/>
            <person name="Oldroyd G.E."/>
            <person name="Geurts R."/>
            <person name="Cannon S.B."/>
            <person name="Udvardi M.K."/>
            <person name="Benedito V.A."/>
            <person name="Mayer K.F."/>
            <person name="Gouzy J."/>
            <person name="Schoof H."/>
            <person name="Van de Peer Y."/>
            <person name="Proost S."/>
            <person name="Cook D.R."/>
            <person name="Meyers B.C."/>
            <person name="Spannagl M."/>
            <person name="Cheung F."/>
            <person name="De Mita S."/>
            <person name="Krishnakumar V."/>
            <person name="Gundlach H."/>
            <person name="Zhou S."/>
            <person name="Mudge J."/>
            <person name="Bharti A.K."/>
            <person name="Murray J.D."/>
            <person name="Naoumkina M.A."/>
            <person name="Rosen B."/>
            <person name="Silverstein K.A."/>
            <person name="Tang H."/>
            <person name="Rombauts S."/>
            <person name="Zhao P.X."/>
            <person name="Zhou P."/>
            <person name="Barbe V."/>
            <person name="Bardou P."/>
            <person name="Bechner M."/>
            <person name="Bellec A."/>
            <person name="Berger A."/>
            <person name="Berges H."/>
            <person name="Bidwell S."/>
            <person name="Bisseling T."/>
            <person name="Choisne N."/>
            <person name="Couloux A."/>
            <person name="Denny R."/>
            <person name="Deshpande S."/>
            <person name="Dai X."/>
            <person name="Doyle J.J."/>
            <person name="Dudez A.M."/>
            <person name="Farmer A.D."/>
            <person name="Fouteau S."/>
            <person name="Franken C."/>
            <person name="Gibelin C."/>
            <person name="Gish J."/>
            <person name="Goldstein S."/>
            <person name="Gonzalez A.J."/>
            <person name="Green P.J."/>
            <person name="Hallab A."/>
            <person name="Hartog M."/>
            <person name="Hua A."/>
            <person name="Humphray S.J."/>
            <person name="Jeong D.H."/>
            <person name="Jing Y."/>
            <person name="Jocker A."/>
            <person name="Kenton S.M."/>
            <person name="Kim D.J."/>
            <person name="Klee K."/>
            <person name="Lai H."/>
            <person name="Lang C."/>
            <person name="Lin S."/>
            <person name="Macmil S.L."/>
            <person name="Magdelenat G."/>
            <person name="Matthews L."/>
            <person name="McCorrison J."/>
            <person name="Monaghan E.L."/>
            <person name="Mun J.H."/>
            <person name="Najar F.Z."/>
            <person name="Nicholson C."/>
            <person name="Noirot C."/>
            <person name="O'Bleness M."/>
            <person name="Paule C.R."/>
            <person name="Poulain J."/>
            <person name="Prion F."/>
            <person name="Qin B."/>
            <person name="Qu C."/>
            <person name="Retzel E.F."/>
            <person name="Riddle C."/>
            <person name="Sallet E."/>
            <person name="Samain S."/>
            <person name="Samson N."/>
            <person name="Sanders I."/>
            <person name="Saurat O."/>
            <person name="Scarpelli C."/>
            <person name="Schiex T."/>
            <person name="Segurens B."/>
            <person name="Severin A.J."/>
            <person name="Sherrier D.J."/>
            <person name="Shi R."/>
            <person name="Sims S."/>
            <person name="Singer S.R."/>
            <person name="Sinharoy S."/>
            <person name="Sterck L."/>
            <person name="Viollet A."/>
            <person name="Wang B.B."/>
            <person name="Wang K."/>
            <person name="Wang M."/>
            <person name="Wang X."/>
            <person name="Warfsmann J."/>
            <person name="Weissenbach J."/>
            <person name="White D.D."/>
            <person name="White J.D."/>
            <person name="Wiley G.B."/>
            <person name="Wincker P."/>
            <person name="Xing Y."/>
            <person name="Yang L."/>
            <person name="Yao Z."/>
            <person name="Ying F."/>
            <person name="Zhai J."/>
            <person name="Zhou L."/>
            <person name="Zuber A."/>
            <person name="Denarie J."/>
            <person name="Dixon R.A."/>
            <person name="May G.D."/>
            <person name="Schwartz D.C."/>
            <person name="Rogers J."/>
            <person name="Quetier F."/>
            <person name="Town C.D."/>
            <person name="Roe B.A."/>
        </authorList>
    </citation>
    <scope>NUCLEOTIDE SEQUENCE [LARGE SCALE GENOMIC DNA]</scope>
    <source>
        <strain evidence="2">A17</strain>
        <strain evidence="3 4">cv. Jemalong A17</strain>
    </source>
</reference>
<dbReference type="PaxDb" id="3880-AET04208"/>
<sequence length="165" mass="17945">MTSLNLNASASDEVGQHLNHSGSVTFPLSELQGGKGSTLMTSHVEKEGCTSHTLTRVATALSGDHYAVVQLFGVVHKLHAIKKTNFESFTQLIIHDVDRFPTLCCSNDVKCTITSLICRYTPAREASINNKKNKHVAKPVVLTAISLILSCNPAFCHVVLPLYNQ</sequence>
<dbReference type="AlphaFoldDB" id="G7LIN3"/>
<evidence type="ECO:0000313" key="4">
    <source>
        <dbReference type="Proteomes" id="UP000002051"/>
    </source>
</evidence>